<dbReference type="Proteomes" id="UP000199673">
    <property type="component" value="Unassembled WGS sequence"/>
</dbReference>
<evidence type="ECO:0000313" key="2">
    <source>
        <dbReference type="EMBL" id="SFU04448.1"/>
    </source>
</evidence>
<feature type="transmembrane region" description="Helical" evidence="1">
    <location>
        <begin position="98"/>
        <end position="117"/>
    </location>
</feature>
<keyword evidence="1" id="KW-0472">Membrane</keyword>
<dbReference type="STRING" id="305507.SAMN04489724_3578"/>
<name>A0A1I7CYC9_9BACT</name>
<reference evidence="3" key="1">
    <citation type="submission" date="2016-10" db="EMBL/GenBank/DDBJ databases">
        <authorList>
            <person name="Varghese N."/>
            <person name="Submissions S."/>
        </authorList>
    </citation>
    <scope>NUCLEOTIDE SEQUENCE [LARGE SCALE GENOMIC DNA]</scope>
    <source>
        <strain evidence="3">DSM 23445</strain>
    </source>
</reference>
<protein>
    <submittedName>
        <fullName evidence="2">Uncharacterized protein</fullName>
    </submittedName>
</protein>
<dbReference type="AlphaFoldDB" id="A0A1I7CYC9"/>
<keyword evidence="3" id="KW-1185">Reference proteome</keyword>
<keyword evidence="1" id="KW-0812">Transmembrane</keyword>
<dbReference type="OrthoDB" id="824312at2"/>
<dbReference type="EMBL" id="FPBF01000005">
    <property type="protein sequence ID" value="SFU04448.1"/>
    <property type="molecule type" value="Genomic_DNA"/>
</dbReference>
<sequence>MKTAIFTWLFLLPLQIYATTYSARLSENMIPKAPQSQELTGAMDAMNLELISSAEQEEANGNFQAIAVSQEKHIQKLKSQLAHKNHEIYSQELEQWKFQTSTLIFFVGMLLFAFLYIRSKIIPTQPEMARVSNLYSQEK</sequence>
<proteinExistence type="predicted"/>
<keyword evidence="1" id="KW-1133">Transmembrane helix</keyword>
<evidence type="ECO:0000313" key="3">
    <source>
        <dbReference type="Proteomes" id="UP000199673"/>
    </source>
</evidence>
<organism evidence="2 3">
    <name type="scientific">Algoriphagus locisalis</name>
    <dbReference type="NCBI Taxonomy" id="305507"/>
    <lineage>
        <taxon>Bacteria</taxon>
        <taxon>Pseudomonadati</taxon>
        <taxon>Bacteroidota</taxon>
        <taxon>Cytophagia</taxon>
        <taxon>Cytophagales</taxon>
        <taxon>Cyclobacteriaceae</taxon>
        <taxon>Algoriphagus</taxon>
    </lineage>
</organism>
<gene>
    <name evidence="2" type="ORF">SAMN04489724_3578</name>
</gene>
<accession>A0A1I7CYC9</accession>
<dbReference type="RefSeq" id="WP_091695974.1">
    <property type="nucleotide sequence ID" value="NZ_FPBF01000005.1"/>
</dbReference>
<evidence type="ECO:0000256" key="1">
    <source>
        <dbReference type="SAM" id="Phobius"/>
    </source>
</evidence>